<sequence length="374" mass="41773">MAALNEVLIKFSDIAANPDKQLKAYLESGKKVVACAPVYTPEEIIHSMGFVPMGVWGADVEIKEAKQYFPAFICSIMQSILELGIKGVYNGVSAIVIPSLCDSLKTLGQNWKSAVKDIPFIPMTYPQNRANENGKSFTKAGYERVIKDLEAATGAVFSEEALKKSIEIYNEHNAAMRKISNLLIGYPQITASQRSDIFKSAYFMAKEEHTKLLDELINVLEETKSEENKKIKIITSGILADNKNLLKIIDDSNFQIVGDEIAHESRQYRVDAKLNLSPLDALSEKFSEMDNCSVLYDVEKKRADYIVELAKRTGAKGVAIFMTKFCDPEEFDYVFVKRALDAAEIPSTLVEVDRQMVNYGQAQTILQTFAEMIG</sequence>
<evidence type="ECO:0000313" key="7">
    <source>
        <dbReference type="Proteomes" id="UP000694308"/>
    </source>
</evidence>
<evidence type="ECO:0000256" key="2">
    <source>
        <dbReference type="ARBA" id="ARBA00005806"/>
    </source>
</evidence>
<keyword evidence="4" id="KW-0408">Iron</keyword>
<gene>
    <name evidence="6" type="ORF">I6U48_06600</name>
</gene>
<keyword evidence="5" id="KW-0411">Iron-sulfur</keyword>
<protein>
    <submittedName>
        <fullName evidence="6">2-hydroxyacyl-CoA dehydratase</fullName>
    </submittedName>
</protein>
<evidence type="ECO:0000256" key="4">
    <source>
        <dbReference type="ARBA" id="ARBA00023004"/>
    </source>
</evidence>
<reference evidence="6" key="1">
    <citation type="submission" date="2020-12" db="EMBL/GenBank/DDBJ databases">
        <title>Clostridium thailandense sp. nov., a novel acetogenic bacterium isolated from peat land soil in Thailand.</title>
        <authorList>
            <person name="Chaikitkaew S."/>
            <person name="Birkeland N.K."/>
        </authorList>
    </citation>
    <scope>NUCLEOTIDE SEQUENCE</scope>
    <source>
        <strain evidence="6">PL3</strain>
    </source>
</reference>
<dbReference type="RefSeq" id="WP_218319621.1">
    <property type="nucleotide sequence ID" value="NZ_JAEEGC010000026.1"/>
</dbReference>
<name>A0A949WUH2_9CLOT</name>
<comment type="similarity">
    <text evidence="2">Belongs to the FldB/FldC dehydratase alpha/beta subunit family.</text>
</comment>
<evidence type="ECO:0000313" key="6">
    <source>
        <dbReference type="EMBL" id="MBV7272587.1"/>
    </source>
</evidence>
<dbReference type="Pfam" id="PF06050">
    <property type="entry name" value="HGD-D"/>
    <property type="match status" value="1"/>
</dbReference>
<keyword evidence="7" id="KW-1185">Reference proteome</keyword>
<keyword evidence="3" id="KW-0479">Metal-binding</keyword>
<comment type="caution">
    <text evidence="6">The sequence shown here is derived from an EMBL/GenBank/DDBJ whole genome shotgun (WGS) entry which is preliminary data.</text>
</comment>
<evidence type="ECO:0000256" key="3">
    <source>
        <dbReference type="ARBA" id="ARBA00022723"/>
    </source>
</evidence>
<comment type="cofactor">
    <cofactor evidence="1">
        <name>[4Fe-4S] cluster</name>
        <dbReference type="ChEBI" id="CHEBI:49883"/>
    </cofactor>
</comment>
<accession>A0A949WUH2</accession>
<evidence type="ECO:0000256" key="5">
    <source>
        <dbReference type="ARBA" id="ARBA00023014"/>
    </source>
</evidence>
<dbReference type="AlphaFoldDB" id="A0A949WUH2"/>
<dbReference type="PANTHER" id="PTHR30548">
    <property type="entry name" value="2-HYDROXYGLUTARYL-COA DEHYDRATASE, D-COMPONENT-RELATED"/>
    <property type="match status" value="1"/>
</dbReference>
<dbReference type="Proteomes" id="UP000694308">
    <property type="component" value="Unassembled WGS sequence"/>
</dbReference>
<dbReference type="EMBL" id="JAEEGC010000026">
    <property type="protein sequence ID" value="MBV7272587.1"/>
    <property type="molecule type" value="Genomic_DNA"/>
</dbReference>
<dbReference type="GO" id="GO:0046872">
    <property type="term" value="F:metal ion binding"/>
    <property type="evidence" value="ECO:0007669"/>
    <property type="project" value="UniProtKB-KW"/>
</dbReference>
<dbReference type="PANTHER" id="PTHR30548:SF5">
    <property type="entry name" value="SUBUNIT OF OXYGEN-SENSITIVE 2-HYDROXYISOCAPROYL-COA DEHYDRATASE"/>
    <property type="match status" value="1"/>
</dbReference>
<dbReference type="GO" id="GO:0051536">
    <property type="term" value="F:iron-sulfur cluster binding"/>
    <property type="evidence" value="ECO:0007669"/>
    <property type="project" value="UniProtKB-KW"/>
</dbReference>
<dbReference type="GO" id="GO:0016836">
    <property type="term" value="F:hydro-lyase activity"/>
    <property type="evidence" value="ECO:0007669"/>
    <property type="project" value="UniProtKB-ARBA"/>
</dbReference>
<proteinExistence type="inferred from homology"/>
<organism evidence="6 7">
    <name type="scientific">Clostridium thailandense</name>
    <dbReference type="NCBI Taxonomy" id="2794346"/>
    <lineage>
        <taxon>Bacteria</taxon>
        <taxon>Bacillati</taxon>
        <taxon>Bacillota</taxon>
        <taxon>Clostridia</taxon>
        <taxon>Eubacteriales</taxon>
        <taxon>Clostridiaceae</taxon>
        <taxon>Clostridium</taxon>
    </lineage>
</organism>
<evidence type="ECO:0000256" key="1">
    <source>
        <dbReference type="ARBA" id="ARBA00001966"/>
    </source>
</evidence>
<dbReference type="InterPro" id="IPR010327">
    <property type="entry name" value="FldB/FldC_alpha/beta"/>
</dbReference>